<evidence type="ECO:0000256" key="9">
    <source>
        <dbReference type="RuleBase" id="RU000394"/>
    </source>
</evidence>
<reference evidence="13" key="1">
    <citation type="submission" date="2022-11" db="UniProtKB">
        <authorList>
            <consortium name="WormBaseParasite"/>
        </authorList>
    </citation>
    <scope>IDENTIFICATION</scope>
</reference>
<keyword evidence="2 9" id="KW-0493">Microtubule</keyword>
<dbReference type="Gene3D" id="3.40.850.10">
    <property type="entry name" value="Kinesin motor domain"/>
    <property type="match status" value="2"/>
</dbReference>
<dbReference type="InterPro" id="IPR027640">
    <property type="entry name" value="Kinesin-like_fam"/>
</dbReference>
<dbReference type="InterPro" id="IPR001752">
    <property type="entry name" value="Kinesin_motor_dom"/>
</dbReference>
<proteinExistence type="inferred from homology"/>
<feature type="region of interest" description="Disordered" evidence="10">
    <location>
        <begin position="389"/>
        <end position="426"/>
    </location>
</feature>
<dbReference type="SUPFAM" id="SSF52540">
    <property type="entry name" value="P-loop containing nucleoside triphosphate hydrolases"/>
    <property type="match status" value="1"/>
</dbReference>
<evidence type="ECO:0000256" key="1">
    <source>
        <dbReference type="ARBA" id="ARBA00004245"/>
    </source>
</evidence>
<dbReference type="GO" id="GO:0005874">
    <property type="term" value="C:microtubule"/>
    <property type="evidence" value="ECO:0007669"/>
    <property type="project" value="UniProtKB-KW"/>
</dbReference>
<evidence type="ECO:0000313" key="13">
    <source>
        <dbReference type="WBParaSite" id="jg7645.1"/>
    </source>
</evidence>
<dbReference type="Pfam" id="PF00225">
    <property type="entry name" value="Kinesin"/>
    <property type="match status" value="2"/>
</dbReference>
<keyword evidence="7" id="KW-0963">Cytoplasm</keyword>
<keyword evidence="5" id="KW-0175">Coiled coil</keyword>
<dbReference type="PANTHER" id="PTHR47968">
    <property type="entry name" value="CENTROMERE PROTEIN E"/>
    <property type="match status" value="1"/>
</dbReference>
<dbReference type="InterPro" id="IPR036961">
    <property type="entry name" value="Kinesin_motor_dom_sf"/>
</dbReference>
<evidence type="ECO:0000259" key="11">
    <source>
        <dbReference type="PROSITE" id="PS50067"/>
    </source>
</evidence>
<dbReference type="GO" id="GO:0003777">
    <property type="term" value="F:microtubule motor activity"/>
    <property type="evidence" value="ECO:0007669"/>
    <property type="project" value="InterPro"/>
</dbReference>
<dbReference type="GO" id="GO:0008017">
    <property type="term" value="F:microtubule binding"/>
    <property type="evidence" value="ECO:0007669"/>
    <property type="project" value="InterPro"/>
</dbReference>
<evidence type="ECO:0000256" key="7">
    <source>
        <dbReference type="ARBA" id="ARBA00023212"/>
    </source>
</evidence>
<evidence type="ECO:0000256" key="3">
    <source>
        <dbReference type="ARBA" id="ARBA00022741"/>
    </source>
</evidence>
<dbReference type="PROSITE" id="PS00411">
    <property type="entry name" value="KINESIN_MOTOR_1"/>
    <property type="match status" value="1"/>
</dbReference>
<dbReference type="PROSITE" id="PS50067">
    <property type="entry name" value="KINESIN_MOTOR_2"/>
    <property type="match status" value="1"/>
</dbReference>
<feature type="binding site" evidence="8">
    <location>
        <begin position="177"/>
        <end position="184"/>
    </location>
    <ligand>
        <name>ATP</name>
        <dbReference type="ChEBI" id="CHEBI:30616"/>
    </ligand>
</feature>
<feature type="compositionally biased region" description="Polar residues" evidence="10">
    <location>
        <begin position="390"/>
        <end position="405"/>
    </location>
</feature>
<sequence length="471" mass="53573">MVCWTLTVVSCLPYLSYMLTKWTAQDSLRDTKAVFWSGMWSNCFNTTISFSVFFLTLDRIFCIKHPATYLRKQRNMLTTIEISLLSALCMYCGKNRFKSIQKAFQCVYPLDEQRVLLVDPEKFENNVLRQNRQHERQFAFDASFGPTSTHAEVHSKTTNSLVDYVVDGYNATVFAYGPTGTGKTYTMVGNRENPGLMSLLLASLYDKINPDEFTVYISFLEIYNEVIRDLLNPNTGNSLDLLEDEKAANLSSSRSHALLQVTLYKHSVQHGKLFLIDLAGSERASQTQNKGQRLKEGASINRSLLALGNVINALSSGSKGRYVNYRTATYKTSKRQSGSSNYDETYNTLVYANRAKNITTRLVLNMKRPASADLPYTEAIQEIRKEATRRTNIPHASSSNQLSNGHQSSNHPQDHQQQSSSSTHYFQQSLNGNNRQFSSLFNSLKEQYLNNCEKQQRLRQRLLKANIECVM</sequence>
<feature type="domain" description="Kinesin motor" evidence="11">
    <location>
        <begin position="75"/>
        <end position="326"/>
    </location>
</feature>
<keyword evidence="6 8" id="KW-0505">Motor protein</keyword>
<dbReference type="AlphaFoldDB" id="A0A915EPS6"/>
<keyword evidence="7" id="KW-0206">Cytoskeleton</keyword>
<evidence type="ECO:0000256" key="10">
    <source>
        <dbReference type="SAM" id="MobiDB-lite"/>
    </source>
</evidence>
<dbReference type="InterPro" id="IPR027417">
    <property type="entry name" value="P-loop_NTPase"/>
</dbReference>
<dbReference type="SMART" id="SM00129">
    <property type="entry name" value="KISc"/>
    <property type="match status" value="1"/>
</dbReference>
<organism evidence="12 13">
    <name type="scientific">Ditylenchus dipsaci</name>
    <dbReference type="NCBI Taxonomy" id="166011"/>
    <lineage>
        <taxon>Eukaryota</taxon>
        <taxon>Metazoa</taxon>
        <taxon>Ecdysozoa</taxon>
        <taxon>Nematoda</taxon>
        <taxon>Chromadorea</taxon>
        <taxon>Rhabditida</taxon>
        <taxon>Tylenchina</taxon>
        <taxon>Tylenchomorpha</taxon>
        <taxon>Sphaerularioidea</taxon>
        <taxon>Anguinidae</taxon>
        <taxon>Anguininae</taxon>
        <taxon>Ditylenchus</taxon>
    </lineage>
</organism>
<dbReference type="InterPro" id="IPR019821">
    <property type="entry name" value="Kinesin_motor_CS"/>
</dbReference>
<comment type="similarity">
    <text evidence="8 9">Belongs to the TRAFAC class myosin-kinesin ATPase superfamily. Kinesin family.</text>
</comment>
<dbReference type="PANTHER" id="PTHR47968:SF13">
    <property type="entry name" value="KINESIN-LIKE PROTEIN KIF19 ISOFORM X1"/>
    <property type="match status" value="1"/>
</dbReference>
<evidence type="ECO:0000256" key="2">
    <source>
        <dbReference type="ARBA" id="ARBA00022701"/>
    </source>
</evidence>
<evidence type="ECO:0000256" key="4">
    <source>
        <dbReference type="ARBA" id="ARBA00022840"/>
    </source>
</evidence>
<dbReference type="WBParaSite" id="jg7645.1">
    <property type="protein sequence ID" value="jg7645.1"/>
    <property type="gene ID" value="jg7645"/>
</dbReference>
<evidence type="ECO:0000256" key="6">
    <source>
        <dbReference type="ARBA" id="ARBA00023175"/>
    </source>
</evidence>
<dbReference type="GO" id="GO:0005524">
    <property type="term" value="F:ATP binding"/>
    <property type="evidence" value="ECO:0007669"/>
    <property type="project" value="UniProtKB-UniRule"/>
</dbReference>
<keyword evidence="3 8" id="KW-0547">Nucleotide-binding</keyword>
<protein>
    <recommendedName>
        <fullName evidence="9">Kinesin-like protein</fullName>
    </recommendedName>
</protein>
<feature type="compositionally biased region" description="Low complexity" evidence="10">
    <location>
        <begin position="406"/>
        <end position="426"/>
    </location>
</feature>
<comment type="subcellular location">
    <subcellularLocation>
        <location evidence="1">Cytoplasm</location>
        <location evidence="1">Cytoskeleton</location>
    </subcellularLocation>
</comment>
<name>A0A915EPS6_9BILA</name>
<dbReference type="PRINTS" id="PR00380">
    <property type="entry name" value="KINESINHEAVY"/>
</dbReference>
<accession>A0A915EPS6</accession>
<dbReference type="Proteomes" id="UP000887574">
    <property type="component" value="Unplaced"/>
</dbReference>
<keyword evidence="12" id="KW-1185">Reference proteome</keyword>
<evidence type="ECO:0000256" key="5">
    <source>
        <dbReference type="ARBA" id="ARBA00023054"/>
    </source>
</evidence>
<keyword evidence="4 8" id="KW-0067">ATP-binding</keyword>
<dbReference type="GO" id="GO:0007018">
    <property type="term" value="P:microtubule-based movement"/>
    <property type="evidence" value="ECO:0007669"/>
    <property type="project" value="InterPro"/>
</dbReference>
<evidence type="ECO:0000313" key="12">
    <source>
        <dbReference type="Proteomes" id="UP000887574"/>
    </source>
</evidence>
<evidence type="ECO:0000256" key="8">
    <source>
        <dbReference type="PROSITE-ProRule" id="PRU00283"/>
    </source>
</evidence>